<keyword evidence="1" id="KW-1133">Transmembrane helix</keyword>
<keyword evidence="1" id="KW-0812">Transmembrane</keyword>
<dbReference type="RefSeq" id="WP_073394897.1">
    <property type="nucleotide sequence ID" value="NZ_FRBX01000002.1"/>
</dbReference>
<feature type="transmembrane region" description="Helical" evidence="1">
    <location>
        <begin position="294"/>
        <end position="312"/>
    </location>
</feature>
<feature type="transmembrane region" description="Helical" evidence="1">
    <location>
        <begin position="50"/>
        <end position="74"/>
    </location>
</feature>
<feature type="transmembrane region" description="Helical" evidence="1">
    <location>
        <begin position="149"/>
        <end position="170"/>
    </location>
</feature>
<protein>
    <submittedName>
        <fullName evidence="2">DUF4153 domain-containing protein</fullName>
    </submittedName>
</protein>
<comment type="caution">
    <text evidence="2">The sequence shown here is derived from an EMBL/GenBank/DDBJ whole genome shotgun (WGS) entry which is preliminary data.</text>
</comment>
<feature type="transmembrane region" description="Helical" evidence="1">
    <location>
        <begin position="20"/>
        <end position="38"/>
    </location>
</feature>
<proteinExistence type="predicted"/>
<dbReference type="Proteomes" id="UP000198431">
    <property type="component" value="Unassembled WGS sequence"/>
</dbReference>
<feature type="transmembrane region" description="Helical" evidence="1">
    <location>
        <begin position="182"/>
        <end position="204"/>
    </location>
</feature>
<dbReference type="AlphaFoldDB" id="A0AB36P317"/>
<gene>
    <name evidence="2" type="ORF">B0A72_07625</name>
    <name evidence="3" type="ORF">SAMN05444387_2036</name>
</gene>
<feature type="transmembrane region" description="Helical" evidence="1">
    <location>
        <begin position="255"/>
        <end position="274"/>
    </location>
</feature>
<evidence type="ECO:0000313" key="3">
    <source>
        <dbReference type="EMBL" id="SHM14401.1"/>
    </source>
</evidence>
<feature type="transmembrane region" description="Helical" evidence="1">
    <location>
        <begin position="112"/>
        <end position="129"/>
    </location>
</feature>
<dbReference type="Pfam" id="PF13687">
    <property type="entry name" value="DUF4153"/>
    <property type="match status" value="1"/>
</dbReference>
<name>A0AB36P317_9FLAO</name>
<feature type="transmembrane region" description="Helical" evidence="1">
    <location>
        <begin position="324"/>
        <end position="342"/>
    </location>
</feature>
<dbReference type="Proteomes" id="UP000184216">
    <property type="component" value="Unassembled WGS sequence"/>
</dbReference>
<evidence type="ECO:0000313" key="4">
    <source>
        <dbReference type="Proteomes" id="UP000184216"/>
    </source>
</evidence>
<dbReference type="EMBL" id="MUHB01000007">
    <property type="protein sequence ID" value="OXB05870.1"/>
    <property type="molecule type" value="Genomic_DNA"/>
</dbReference>
<evidence type="ECO:0000313" key="5">
    <source>
        <dbReference type="Proteomes" id="UP000198431"/>
    </source>
</evidence>
<dbReference type="EMBL" id="FRBX01000002">
    <property type="protein sequence ID" value="SHM14401.1"/>
    <property type="molecule type" value="Genomic_DNA"/>
</dbReference>
<evidence type="ECO:0000313" key="2">
    <source>
        <dbReference type="EMBL" id="OXB05870.1"/>
    </source>
</evidence>
<evidence type="ECO:0000256" key="1">
    <source>
        <dbReference type="SAM" id="Phobius"/>
    </source>
</evidence>
<keyword evidence="4" id="KW-1185">Reference proteome</keyword>
<dbReference type="InterPro" id="IPR025291">
    <property type="entry name" value="DUF4153"/>
</dbReference>
<feature type="transmembrane region" description="Helical" evidence="1">
    <location>
        <begin position="80"/>
        <end position="100"/>
    </location>
</feature>
<accession>A0AB36P317</accession>
<sequence>MSKLPSLQNVLNAIQKTVLRFPLETITAILGTIFAIILNEFDYSNPKKHFFEKALLSSSLCLVLFLSVSLFFLSSNKKNILRFITSLILGSLVVAFVFSFRDRMIDTEFQQFFVLNIALHLLVSFAGFLPKKYNQEEFWEFNKQLFLRILTSGLYSFVLYCGLALAILAVEKLFKFDFYDNIYLYIFFIIGGIFNTIFFLNGVPEIDNHEVPLQLNYPKGLKNFTQYVLLPLISLYLVILICYEAKILITLSLPVGWVSYLVLAFAITGILSFLLVHPIANESGNLWMRTFSRWFYFLLIPLLGLLFWAILYRINLYGFTHERYYVLLLSTWLAVVVAYFLIQKHPKIKFIPISMCIAGLFSIAGPQSANSVSKYSQLSRFESYMQKDKKTKLTFEEEQELSSIVYFLERNYGFEVMLPYADKKLDALYKKDKDPDSHQIMESLGFEYRSEYDRKDDLNDSFSYYFYERNDNAVENIHGYDFSFTIHSSISFDCKDCITIGNTPYSILSQQQKYDRNLQINEDIIPLKINDFVNSNSAFKSRNNYDNSAVKINQKIENSKYNILLTYISANGKIENNKKILENYQIKVMIGIKK</sequence>
<feature type="transmembrane region" description="Helical" evidence="1">
    <location>
        <begin position="224"/>
        <end position="243"/>
    </location>
</feature>
<organism evidence="2 5">
    <name type="scientific">Flavobacterium pectinovorum</name>
    <dbReference type="NCBI Taxonomy" id="29533"/>
    <lineage>
        <taxon>Bacteria</taxon>
        <taxon>Pseudomonadati</taxon>
        <taxon>Bacteroidota</taxon>
        <taxon>Flavobacteriia</taxon>
        <taxon>Flavobacteriales</taxon>
        <taxon>Flavobacteriaceae</taxon>
        <taxon>Flavobacterium</taxon>
    </lineage>
</organism>
<keyword evidence="1" id="KW-0472">Membrane</keyword>
<reference evidence="3 4" key="2">
    <citation type="submission" date="2016-11" db="EMBL/GenBank/DDBJ databases">
        <authorList>
            <person name="Varghese N."/>
            <person name="Submissions S."/>
        </authorList>
    </citation>
    <scope>NUCLEOTIDE SEQUENCE [LARGE SCALE GENOMIC DNA]</scope>
    <source>
        <strain evidence="3 4">DSM 6368</strain>
    </source>
</reference>
<reference evidence="2 5" key="1">
    <citation type="submission" date="2016-11" db="EMBL/GenBank/DDBJ databases">
        <title>Whole genomes of Flavobacteriaceae.</title>
        <authorList>
            <person name="Stine C."/>
            <person name="Li C."/>
            <person name="Tadesse D."/>
        </authorList>
    </citation>
    <scope>NUCLEOTIDE SEQUENCE [LARGE SCALE GENOMIC DNA]</scope>
    <source>
        <strain evidence="2 5">ATCC 19366</strain>
    </source>
</reference>